<protein>
    <submittedName>
        <fullName evidence="1">Uncharacterized protein</fullName>
    </submittedName>
</protein>
<accession>F4Q0M8</accession>
<evidence type="ECO:0000313" key="2">
    <source>
        <dbReference type="Proteomes" id="UP000007797"/>
    </source>
</evidence>
<dbReference type="Proteomes" id="UP000007797">
    <property type="component" value="Unassembled WGS sequence"/>
</dbReference>
<dbReference type="KEGG" id="dfa:DFA_03873"/>
<reference evidence="2" key="1">
    <citation type="journal article" date="2011" name="Genome Res.">
        <title>Phylogeny-wide analysis of social amoeba genomes highlights ancient origins for complex intercellular communication.</title>
        <authorList>
            <person name="Heidel A.J."/>
            <person name="Lawal H.M."/>
            <person name="Felder M."/>
            <person name="Schilde C."/>
            <person name="Helps N.R."/>
            <person name="Tunggal B."/>
            <person name="Rivero F."/>
            <person name="John U."/>
            <person name="Schleicher M."/>
            <person name="Eichinger L."/>
            <person name="Platzer M."/>
            <person name="Noegel A.A."/>
            <person name="Schaap P."/>
            <person name="Gloeckner G."/>
        </authorList>
    </citation>
    <scope>NUCLEOTIDE SEQUENCE [LARGE SCALE GENOMIC DNA]</scope>
    <source>
        <strain evidence="2">SH3</strain>
    </source>
</reference>
<dbReference type="EMBL" id="GL883018">
    <property type="protein sequence ID" value="EGG18379.1"/>
    <property type="molecule type" value="Genomic_DNA"/>
</dbReference>
<dbReference type="RefSeq" id="XP_004366283.1">
    <property type="nucleotide sequence ID" value="XM_004366226.1"/>
</dbReference>
<sequence>MIAQGIDQQHLNALKESNVFNNVATDAQRKIDEYVRGVIDEQGQTPIPPVERGWKKVGTVKDIDSVMEKYPVTKYKYGSSYNTKSIESLVVSTWNRGLRITHKKPYVMGDNATDFQYGFAGWTFGIIHTMLSTLLVIW</sequence>
<proteinExistence type="predicted"/>
<organism evidence="1 2">
    <name type="scientific">Cavenderia fasciculata</name>
    <name type="common">Slime mold</name>
    <name type="synonym">Dictyostelium fasciculatum</name>
    <dbReference type="NCBI Taxonomy" id="261658"/>
    <lineage>
        <taxon>Eukaryota</taxon>
        <taxon>Amoebozoa</taxon>
        <taxon>Evosea</taxon>
        <taxon>Eumycetozoa</taxon>
        <taxon>Dictyostelia</taxon>
        <taxon>Acytosteliales</taxon>
        <taxon>Cavenderiaceae</taxon>
        <taxon>Cavenderia</taxon>
    </lineage>
</organism>
<keyword evidence="2" id="KW-1185">Reference proteome</keyword>
<dbReference type="OrthoDB" id="10688091at2759"/>
<name>F4Q0M8_CACFS</name>
<dbReference type="AlphaFoldDB" id="F4Q0M8"/>
<evidence type="ECO:0000313" key="1">
    <source>
        <dbReference type="EMBL" id="EGG18379.1"/>
    </source>
</evidence>
<dbReference type="GeneID" id="14870786"/>
<gene>
    <name evidence="1" type="ORF">DFA_03873</name>
</gene>